<name>A0A9P6LVJ7_9FUNG</name>
<proteinExistence type="inferred from homology"/>
<keyword evidence="11" id="KW-1185">Reference proteome</keyword>
<evidence type="ECO:0000256" key="6">
    <source>
        <dbReference type="PIRSR" id="PIRSR600407-2"/>
    </source>
</evidence>
<feature type="transmembrane region" description="Helical" evidence="9">
    <location>
        <begin position="165"/>
        <end position="185"/>
    </location>
</feature>
<dbReference type="OrthoDB" id="6372431at2759"/>
<evidence type="ECO:0000256" key="1">
    <source>
        <dbReference type="ARBA" id="ARBA00009283"/>
    </source>
</evidence>
<dbReference type="Gene3D" id="3.30.420.150">
    <property type="entry name" value="Exopolyphosphatase. Domain 2"/>
    <property type="match status" value="1"/>
</dbReference>
<dbReference type="InterPro" id="IPR000407">
    <property type="entry name" value="GDA1_CD39_NTPase"/>
</dbReference>
<evidence type="ECO:0000256" key="3">
    <source>
        <dbReference type="ARBA" id="ARBA00037742"/>
    </source>
</evidence>
<dbReference type="AlphaFoldDB" id="A0A9P6LVJ7"/>
<protein>
    <recommendedName>
        <fullName evidence="4">guanosine-diphosphatase</fullName>
        <ecNumber evidence="4">3.6.1.42</ecNumber>
    </recommendedName>
</protein>
<keyword evidence="2 7" id="KW-0378">Hydrolase</keyword>
<sequence length="390" mass="43487">MGLVEEGRKRQDSSHPPSVSSAHRFSLASSRESQSGTVPAFAHYPTQDQQQQQPPKFSFGPVVDLQHSKCSSTASTRNEPIEPTTFEPQQPNRSSKLLRRNSLRHAKRVSSSSLLPVNYTNKKSSPSSSQLPLRPTVSGVRSFYRSVIHPRVMSLNERIMARKGYWFRNGAILAFCLTLFFFVMLPRRHPNIHNNIPVDPLLENTVLPWPQDITSVHCDVAHPGRPLIQYVLMIDAGSSGSRIHAYRFNYCKASPELENELFEHIEPGLSKYDHDAEAAAESLDPLLHAVMKEIPKFLHMSTPIAVKATAGLRMLGSVKSENILKAVRTRLETKYPFPIIKEDGVVVMDGADEGVYAWVTVNYLLERVSSLEKVPTVAVLDLGGASTQIV</sequence>
<dbReference type="PANTHER" id="PTHR11782:SF83">
    <property type="entry name" value="GUANOSINE-DIPHOSPHATASE"/>
    <property type="match status" value="1"/>
</dbReference>
<evidence type="ECO:0000256" key="9">
    <source>
        <dbReference type="SAM" id="Phobius"/>
    </source>
</evidence>
<evidence type="ECO:0000256" key="5">
    <source>
        <dbReference type="PIRSR" id="PIRSR600407-1"/>
    </source>
</evidence>
<feature type="compositionally biased region" description="Polar residues" evidence="8">
    <location>
        <begin position="68"/>
        <end position="78"/>
    </location>
</feature>
<comment type="similarity">
    <text evidence="1 7">Belongs to the GDA1/CD39 NTPase family.</text>
</comment>
<dbReference type="EMBL" id="JAAAHW010008054">
    <property type="protein sequence ID" value="KAF9945276.1"/>
    <property type="molecule type" value="Genomic_DNA"/>
</dbReference>
<evidence type="ECO:0000313" key="10">
    <source>
        <dbReference type="EMBL" id="KAF9945276.1"/>
    </source>
</evidence>
<keyword evidence="9" id="KW-1133">Transmembrane helix</keyword>
<evidence type="ECO:0000256" key="2">
    <source>
        <dbReference type="ARBA" id="ARBA00022801"/>
    </source>
</evidence>
<dbReference type="Gene3D" id="3.30.420.40">
    <property type="match status" value="1"/>
</dbReference>
<feature type="compositionally biased region" description="Basic residues" evidence="8">
    <location>
        <begin position="96"/>
        <end position="108"/>
    </location>
</feature>
<feature type="compositionally biased region" description="Polar residues" evidence="8">
    <location>
        <begin position="14"/>
        <end position="37"/>
    </location>
</feature>
<keyword evidence="6" id="KW-0067">ATP-binding</keyword>
<dbReference type="PANTHER" id="PTHR11782">
    <property type="entry name" value="ADENOSINE/GUANOSINE DIPHOSPHATASE"/>
    <property type="match status" value="1"/>
</dbReference>
<feature type="compositionally biased region" description="Basic and acidic residues" evidence="8">
    <location>
        <begin position="1"/>
        <end position="13"/>
    </location>
</feature>
<dbReference type="Pfam" id="PF01150">
    <property type="entry name" value="GDA1_CD39"/>
    <property type="match status" value="1"/>
</dbReference>
<feature type="region of interest" description="Disordered" evidence="8">
    <location>
        <begin position="1"/>
        <end position="135"/>
    </location>
</feature>
<keyword evidence="9" id="KW-0472">Membrane</keyword>
<comment type="caution">
    <text evidence="10">The sequence shown here is derived from an EMBL/GenBank/DDBJ whole genome shotgun (WGS) entry which is preliminary data.</text>
</comment>
<dbReference type="GO" id="GO:0045134">
    <property type="term" value="F:UDP phosphatase activity"/>
    <property type="evidence" value="ECO:0007669"/>
    <property type="project" value="TreeGrafter"/>
</dbReference>
<dbReference type="GO" id="GO:0006487">
    <property type="term" value="P:protein N-linked glycosylation"/>
    <property type="evidence" value="ECO:0007669"/>
    <property type="project" value="TreeGrafter"/>
</dbReference>
<feature type="compositionally biased region" description="Polar residues" evidence="8">
    <location>
        <begin position="109"/>
        <end position="123"/>
    </location>
</feature>
<reference evidence="10" key="1">
    <citation type="journal article" date="2020" name="Fungal Divers.">
        <title>Resolving the Mortierellaceae phylogeny through synthesis of multi-gene phylogenetics and phylogenomics.</title>
        <authorList>
            <person name="Vandepol N."/>
            <person name="Liber J."/>
            <person name="Desiro A."/>
            <person name="Na H."/>
            <person name="Kennedy M."/>
            <person name="Barry K."/>
            <person name="Grigoriev I.V."/>
            <person name="Miller A.N."/>
            <person name="O'Donnell K."/>
            <person name="Stajich J.E."/>
            <person name="Bonito G."/>
        </authorList>
    </citation>
    <scope>NUCLEOTIDE SEQUENCE</scope>
    <source>
        <strain evidence="10">MES-2147</strain>
    </source>
</reference>
<gene>
    <name evidence="10" type="primary">GDA1_2</name>
    <name evidence="10" type="ORF">BGZ65_010940</name>
</gene>
<comment type="function">
    <text evidence="3">After transfer of sugars to endogenous macromolecular acceptors, the enzyme converts nucleoside diphosphates to nucleoside monophosphates which in turn exit the Golgi lumen in a coupled antiporter reaction, allowing entry of additional nucleotide sugar from the cytosol.</text>
</comment>
<dbReference type="PROSITE" id="PS01238">
    <property type="entry name" value="GDA1_CD39_NTPASE"/>
    <property type="match status" value="1"/>
</dbReference>
<accession>A0A9P6LVJ7</accession>
<organism evidence="10 11">
    <name type="scientific">Modicella reniformis</name>
    <dbReference type="NCBI Taxonomy" id="1440133"/>
    <lineage>
        <taxon>Eukaryota</taxon>
        <taxon>Fungi</taxon>
        <taxon>Fungi incertae sedis</taxon>
        <taxon>Mucoromycota</taxon>
        <taxon>Mortierellomycotina</taxon>
        <taxon>Mortierellomycetes</taxon>
        <taxon>Mortierellales</taxon>
        <taxon>Mortierellaceae</taxon>
        <taxon>Modicella</taxon>
    </lineage>
</organism>
<evidence type="ECO:0000256" key="8">
    <source>
        <dbReference type="SAM" id="MobiDB-lite"/>
    </source>
</evidence>
<evidence type="ECO:0000256" key="4">
    <source>
        <dbReference type="ARBA" id="ARBA00038903"/>
    </source>
</evidence>
<feature type="binding site" evidence="6">
    <location>
        <begin position="384"/>
        <end position="388"/>
    </location>
    <ligand>
        <name>ATP</name>
        <dbReference type="ChEBI" id="CHEBI:30616"/>
    </ligand>
</feature>
<dbReference type="GO" id="GO:0009134">
    <property type="term" value="P:nucleoside diphosphate catabolic process"/>
    <property type="evidence" value="ECO:0007669"/>
    <property type="project" value="TreeGrafter"/>
</dbReference>
<dbReference type="GO" id="GO:0017111">
    <property type="term" value="F:ribonucleoside triphosphate phosphatase activity"/>
    <property type="evidence" value="ECO:0007669"/>
    <property type="project" value="TreeGrafter"/>
</dbReference>
<dbReference type="GO" id="GO:0004382">
    <property type="term" value="F:GDP phosphatase activity"/>
    <property type="evidence" value="ECO:0007669"/>
    <property type="project" value="UniProtKB-EC"/>
</dbReference>
<keyword evidence="6" id="KW-0547">Nucleotide-binding</keyword>
<feature type="active site" description="Proton acceptor" evidence="5">
    <location>
        <position position="353"/>
    </location>
</feature>
<dbReference type="EC" id="3.6.1.42" evidence="4"/>
<dbReference type="GO" id="GO:0016020">
    <property type="term" value="C:membrane"/>
    <property type="evidence" value="ECO:0007669"/>
    <property type="project" value="TreeGrafter"/>
</dbReference>
<feature type="non-terminal residue" evidence="10">
    <location>
        <position position="1"/>
    </location>
</feature>
<evidence type="ECO:0000256" key="7">
    <source>
        <dbReference type="RuleBase" id="RU003833"/>
    </source>
</evidence>
<dbReference type="Proteomes" id="UP000749646">
    <property type="component" value="Unassembled WGS sequence"/>
</dbReference>
<keyword evidence="9" id="KW-0812">Transmembrane</keyword>
<dbReference type="GO" id="GO:0005524">
    <property type="term" value="F:ATP binding"/>
    <property type="evidence" value="ECO:0007669"/>
    <property type="project" value="UniProtKB-KW"/>
</dbReference>
<evidence type="ECO:0000313" key="11">
    <source>
        <dbReference type="Proteomes" id="UP000749646"/>
    </source>
</evidence>
<dbReference type="GO" id="GO:0005794">
    <property type="term" value="C:Golgi apparatus"/>
    <property type="evidence" value="ECO:0007669"/>
    <property type="project" value="TreeGrafter"/>
</dbReference>